<dbReference type="Proteomes" id="UP001221757">
    <property type="component" value="Unassembled WGS sequence"/>
</dbReference>
<protein>
    <submittedName>
        <fullName evidence="2">Uncharacterized protein</fullName>
    </submittedName>
</protein>
<evidence type="ECO:0000256" key="1">
    <source>
        <dbReference type="SAM" id="MobiDB-lite"/>
    </source>
</evidence>
<gene>
    <name evidence="2" type="ORF">B0H17DRAFT_1279745</name>
</gene>
<dbReference type="AlphaFoldDB" id="A0AAD7DLQ0"/>
<reference evidence="2" key="1">
    <citation type="submission" date="2023-03" db="EMBL/GenBank/DDBJ databases">
        <title>Massive genome expansion in bonnet fungi (Mycena s.s.) driven by repeated elements and novel gene families across ecological guilds.</title>
        <authorList>
            <consortium name="Lawrence Berkeley National Laboratory"/>
            <person name="Harder C.B."/>
            <person name="Miyauchi S."/>
            <person name="Viragh M."/>
            <person name="Kuo A."/>
            <person name="Thoen E."/>
            <person name="Andreopoulos B."/>
            <person name="Lu D."/>
            <person name="Skrede I."/>
            <person name="Drula E."/>
            <person name="Henrissat B."/>
            <person name="Morin E."/>
            <person name="Kohler A."/>
            <person name="Barry K."/>
            <person name="LaButti K."/>
            <person name="Morin E."/>
            <person name="Salamov A."/>
            <person name="Lipzen A."/>
            <person name="Mereny Z."/>
            <person name="Hegedus B."/>
            <person name="Baldrian P."/>
            <person name="Stursova M."/>
            <person name="Weitz H."/>
            <person name="Taylor A."/>
            <person name="Grigoriev I.V."/>
            <person name="Nagy L.G."/>
            <person name="Martin F."/>
            <person name="Kauserud H."/>
        </authorList>
    </citation>
    <scope>NUCLEOTIDE SEQUENCE</scope>
    <source>
        <strain evidence="2">CBHHK067</strain>
    </source>
</reference>
<proteinExistence type="predicted"/>
<dbReference type="EMBL" id="JARKIE010000047">
    <property type="protein sequence ID" value="KAJ7693130.1"/>
    <property type="molecule type" value="Genomic_DNA"/>
</dbReference>
<keyword evidence="3" id="KW-1185">Reference proteome</keyword>
<name>A0AAD7DLQ0_MYCRO</name>
<evidence type="ECO:0000313" key="2">
    <source>
        <dbReference type="EMBL" id="KAJ7693130.1"/>
    </source>
</evidence>
<evidence type="ECO:0000313" key="3">
    <source>
        <dbReference type="Proteomes" id="UP001221757"/>
    </source>
</evidence>
<dbReference type="InterPro" id="IPR046521">
    <property type="entry name" value="DUF6698"/>
</dbReference>
<accession>A0AAD7DLQ0</accession>
<organism evidence="2 3">
    <name type="scientific">Mycena rosella</name>
    <name type="common">Pink bonnet</name>
    <name type="synonym">Agaricus rosellus</name>
    <dbReference type="NCBI Taxonomy" id="1033263"/>
    <lineage>
        <taxon>Eukaryota</taxon>
        <taxon>Fungi</taxon>
        <taxon>Dikarya</taxon>
        <taxon>Basidiomycota</taxon>
        <taxon>Agaricomycotina</taxon>
        <taxon>Agaricomycetes</taxon>
        <taxon>Agaricomycetidae</taxon>
        <taxon>Agaricales</taxon>
        <taxon>Marasmiineae</taxon>
        <taxon>Mycenaceae</taxon>
        <taxon>Mycena</taxon>
    </lineage>
</organism>
<feature type="region of interest" description="Disordered" evidence="1">
    <location>
        <begin position="560"/>
        <end position="579"/>
    </location>
</feature>
<dbReference type="Pfam" id="PF20414">
    <property type="entry name" value="DUF6698"/>
    <property type="match status" value="1"/>
</dbReference>
<comment type="caution">
    <text evidence="2">The sequence shown here is derived from an EMBL/GenBank/DDBJ whole genome shotgun (WGS) entry which is preliminary data.</text>
</comment>
<sequence>MLKGKAITCLPFTTTTTTMSSDVPTAKKIALGLHIDVRDLAFQHSPLQKRLDKLNAAHLHLISAFDTLTTTHGALVEAHKTLVSRHDLLKSRCFAAHHWPFLIPVLTTIVADIPESSSGLRALSLCAHDPLKSEFAMSDASDNEDDLRLLRPINDNASRGELIDALKESQISVMKLLSENRTLQKKYNSLYATSSKKQRRGADEDKLGYKSEVVRWAKRFLFTRALCINVTAYQAKPADTLDPTQPEDQFASEDAYVQSITVALYQEIPEKFHSLVDSAKYGSFASTFIHEFGEGRSSLLNVLRKALPVILNGANIDMSLLTTAGADRSNNTALTALLCFPNEQKPSLYPPLLFPGPTRQMMDIFTGPIVMKVHRLMYFGPKSLTEGSKPASNSNGVKFGLDEVTDSSVAASAILARFIVSTDKEWASKGAISGTGWEEEYRVYHKMLACGRNLPHVQKAFRTINKFVFSGLTPNATARNLDAADGTEDIAELLRQFELGVGPMSDPEEDEVVIAQPGPAPDEPVDVEDRAVPAQVHAEEPLPVVPEGRPRRAQRVVAVPAVPAGRGRGARGAAKQRGG</sequence>